<evidence type="ECO:0000256" key="2">
    <source>
        <dbReference type="SAM" id="MobiDB-lite"/>
    </source>
</evidence>
<protein>
    <submittedName>
        <fullName evidence="4">Transcription factor SPT20 homolog</fullName>
    </submittedName>
</protein>
<feature type="region of interest" description="Disordered" evidence="2">
    <location>
        <begin position="260"/>
        <end position="325"/>
    </location>
</feature>
<keyword evidence="1" id="KW-0175">Coiled coil</keyword>
<evidence type="ECO:0000313" key="3">
    <source>
        <dbReference type="Proteomes" id="UP000694865"/>
    </source>
</evidence>
<feature type="compositionally biased region" description="Basic and acidic residues" evidence="2">
    <location>
        <begin position="440"/>
        <end position="452"/>
    </location>
</feature>
<feature type="compositionally biased region" description="Low complexity" evidence="2">
    <location>
        <begin position="346"/>
        <end position="366"/>
    </location>
</feature>
<gene>
    <name evidence="4" type="primary">LOC102806129</name>
</gene>
<feature type="compositionally biased region" description="Low complexity" evidence="2">
    <location>
        <begin position="570"/>
        <end position="598"/>
    </location>
</feature>
<feature type="compositionally biased region" description="Basic and acidic residues" evidence="2">
    <location>
        <begin position="397"/>
        <end position="410"/>
    </location>
</feature>
<reference evidence="4" key="1">
    <citation type="submission" date="2025-08" db="UniProtKB">
        <authorList>
            <consortium name="RefSeq"/>
        </authorList>
    </citation>
    <scope>IDENTIFICATION</scope>
    <source>
        <tissue evidence="4">Testes</tissue>
    </source>
</reference>
<proteinExistence type="predicted"/>
<accession>A0ABM0M967</accession>
<dbReference type="Proteomes" id="UP000694865">
    <property type="component" value="Unplaced"/>
</dbReference>
<feature type="compositionally biased region" description="Polar residues" evidence="2">
    <location>
        <begin position="380"/>
        <end position="396"/>
    </location>
</feature>
<organism evidence="3 4">
    <name type="scientific">Saccoglossus kowalevskii</name>
    <name type="common">Acorn worm</name>
    <dbReference type="NCBI Taxonomy" id="10224"/>
    <lineage>
        <taxon>Eukaryota</taxon>
        <taxon>Metazoa</taxon>
        <taxon>Hemichordata</taxon>
        <taxon>Enteropneusta</taxon>
        <taxon>Harrimaniidae</taxon>
        <taxon>Saccoglossus</taxon>
    </lineage>
</organism>
<feature type="compositionally biased region" description="Polar residues" evidence="2">
    <location>
        <begin position="415"/>
        <end position="439"/>
    </location>
</feature>
<keyword evidence="3" id="KW-1185">Reference proteome</keyword>
<feature type="coiled-coil region" evidence="1">
    <location>
        <begin position="41"/>
        <end position="75"/>
    </location>
</feature>
<feature type="region of interest" description="Disordered" evidence="2">
    <location>
        <begin position="380"/>
        <end position="475"/>
    </location>
</feature>
<feature type="compositionally biased region" description="Low complexity" evidence="2">
    <location>
        <begin position="455"/>
        <end position="474"/>
    </location>
</feature>
<feature type="compositionally biased region" description="Polar residues" evidence="2">
    <location>
        <begin position="304"/>
        <end position="318"/>
    </location>
</feature>
<dbReference type="RefSeq" id="XP_006816558.1">
    <property type="nucleotide sequence ID" value="XM_006816495.1"/>
</dbReference>
<evidence type="ECO:0000256" key="1">
    <source>
        <dbReference type="SAM" id="Coils"/>
    </source>
</evidence>
<feature type="compositionally biased region" description="Polar residues" evidence="2">
    <location>
        <begin position="605"/>
        <end position="616"/>
    </location>
</feature>
<feature type="compositionally biased region" description="Polar residues" evidence="2">
    <location>
        <begin position="260"/>
        <end position="298"/>
    </location>
</feature>
<evidence type="ECO:0000313" key="4">
    <source>
        <dbReference type="RefSeq" id="XP_006816558.1"/>
    </source>
</evidence>
<name>A0ABM0M967_SACKO</name>
<feature type="region of interest" description="Disordered" evidence="2">
    <location>
        <begin position="561"/>
        <end position="616"/>
    </location>
</feature>
<sequence>MNAPGKNSNIIMAAQVTSQYNFADTGPEELQKLLKKLEFENEQQLVLIDKENQHIQALENDIQFKYDDIQRLRESTTQLDDETKRVYRQFKQNRTNFESMKKTQLVQQEHEEAMKKKLEFQTVKWQQEKSEYDVLLTQYETTWQTYLEKYESRSMAKELRGIEKLWNKTKEIAEVSQQKVVDLKTEIEKLKKIKEQPKPFESITAWIVSLYPSAYEIEQEKIQKQQIENAHTMTKPAVSEQSEIECIRVEEQGYSQECRNNTSSGNIQDIESQKSQNSEVNQVVRSMVTPTTPTNMPQIHSPETCVSKQPVVRSSASQRPIPKESPKHMITIPQLHMPSIGIRNPQHVPSQQQHVQRPQSTQLLKHIQHQQIQRKLEVAQMNQQHAQQGRTQLEINQQKRSDQTQPRDEMYSGVHQESSSDMIANSQTETQSSDNTTSQYHHEMREFPKTPEHINGSSSANTPSSSSPTCSEGSPFTMEIFKNTLRKSPGFQYASRSMFTSNQIPNSTQETDNNSGGIESPFFHSFSGGTLTGAATSNTESRDDNRCELQFSNLSDSTLFGHSEQQPNHNSSSTGGFSMFGFNNSNADEGSTGFSFNFGGAGNSPENSSGGFSLFQ</sequence>
<dbReference type="GeneID" id="102806129"/>
<feature type="region of interest" description="Disordered" evidence="2">
    <location>
        <begin position="339"/>
        <end position="366"/>
    </location>
</feature>